<evidence type="ECO:0000256" key="8">
    <source>
        <dbReference type="SAM" id="Phobius"/>
    </source>
</evidence>
<feature type="transmembrane region" description="Helical" evidence="8">
    <location>
        <begin position="217"/>
        <end position="236"/>
    </location>
</feature>
<evidence type="ECO:0000259" key="9">
    <source>
        <dbReference type="PROSITE" id="PS50928"/>
    </source>
</evidence>
<dbReference type="InterPro" id="IPR000515">
    <property type="entry name" value="MetI-like"/>
</dbReference>
<feature type="transmembrane region" description="Helical" evidence="8">
    <location>
        <begin position="156"/>
        <end position="177"/>
    </location>
</feature>
<feature type="transmembrane region" description="Helical" evidence="8">
    <location>
        <begin position="263"/>
        <end position="282"/>
    </location>
</feature>
<keyword evidence="6 8" id="KW-1133">Transmembrane helix</keyword>
<proteinExistence type="inferred from homology"/>
<evidence type="ECO:0000313" key="11">
    <source>
        <dbReference type="Proteomes" id="UP000320839"/>
    </source>
</evidence>
<dbReference type="Gene3D" id="1.10.3720.10">
    <property type="entry name" value="MetI-like"/>
    <property type="match status" value="1"/>
</dbReference>
<keyword evidence="3" id="KW-0813">Transport</keyword>
<keyword evidence="5 8" id="KW-0812">Transmembrane</keyword>
<feature type="transmembrane region" description="Helical" evidence="8">
    <location>
        <begin position="104"/>
        <end position="126"/>
    </location>
</feature>
<dbReference type="GO" id="GO:0005886">
    <property type="term" value="C:plasma membrane"/>
    <property type="evidence" value="ECO:0007669"/>
    <property type="project" value="UniProtKB-SubCell"/>
</dbReference>
<evidence type="ECO:0000256" key="5">
    <source>
        <dbReference type="ARBA" id="ARBA00022692"/>
    </source>
</evidence>
<dbReference type="GO" id="GO:0055085">
    <property type="term" value="P:transmembrane transport"/>
    <property type="evidence" value="ECO:0007669"/>
    <property type="project" value="InterPro"/>
</dbReference>
<dbReference type="PANTHER" id="PTHR42929:SF1">
    <property type="entry name" value="INNER MEMBRANE ABC TRANSPORTER PERMEASE PROTEIN YDCU-RELATED"/>
    <property type="match status" value="1"/>
</dbReference>
<protein>
    <recommendedName>
        <fullName evidence="9">ABC transmembrane type-1 domain-containing protein</fullName>
    </recommendedName>
</protein>
<accession>A0A518FW64</accession>
<evidence type="ECO:0000256" key="2">
    <source>
        <dbReference type="ARBA" id="ARBA00007069"/>
    </source>
</evidence>
<feature type="domain" description="ABC transmembrane type-1" evidence="9">
    <location>
        <begin position="69"/>
        <end position="281"/>
    </location>
</feature>
<dbReference type="PANTHER" id="PTHR42929">
    <property type="entry name" value="INNER MEMBRANE ABC TRANSPORTER PERMEASE PROTEIN YDCU-RELATED-RELATED"/>
    <property type="match status" value="1"/>
</dbReference>
<evidence type="ECO:0000313" key="10">
    <source>
        <dbReference type="EMBL" id="QDV20584.1"/>
    </source>
</evidence>
<dbReference type="EMBL" id="CP036317">
    <property type="protein sequence ID" value="QDV20584.1"/>
    <property type="molecule type" value="Genomic_DNA"/>
</dbReference>
<dbReference type="AlphaFoldDB" id="A0A518FW64"/>
<feature type="transmembrane region" description="Helical" evidence="8">
    <location>
        <begin position="12"/>
        <end position="38"/>
    </location>
</feature>
<name>A0A518FW64_9PLAN</name>
<comment type="similarity">
    <text evidence="2">Belongs to the binding-protein-dependent transport system permease family. CysTW subfamily.</text>
</comment>
<sequence length="289" mass="32022">MFQSKTHPQSDAWYYLGIFVLVIFIAGPMVWVLGYSLLYSLGGIGLFSEGWTWAHWGTALSAGGLVHSLYYTPLIAASVTGLAMLSSLTIALSNPRLQSDRRALVVLCLIMATPSAVMAVMVYQVLNPGGYLARLLYHGGAITSPSDFIPLVNAPYSVGMLFAQTCTAFPLLTLFFLKTWSSARLDRYCRLAESLGASEFQARWKVALPMLLNRGRLLILLIFLLNLGSYEIPLLLGRQSPQMFSVLTQRQFGLFDLQQRPQAFVLATAYFVISGMGVLLLLRWRRAHA</sequence>
<dbReference type="Proteomes" id="UP000320839">
    <property type="component" value="Chromosome"/>
</dbReference>
<dbReference type="PROSITE" id="PS50928">
    <property type="entry name" value="ABC_TM1"/>
    <property type="match status" value="1"/>
</dbReference>
<evidence type="ECO:0000256" key="7">
    <source>
        <dbReference type="ARBA" id="ARBA00023136"/>
    </source>
</evidence>
<evidence type="ECO:0000256" key="3">
    <source>
        <dbReference type="ARBA" id="ARBA00022448"/>
    </source>
</evidence>
<evidence type="ECO:0000256" key="1">
    <source>
        <dbReference type="ARBA" id="ARBA00004651"/>
    </source>
</evidence>
<dbReference type="RefSeq" id="WP_145458861.1">
    <property type="nucleotide sequence ID" value="NZ_CP036317.1"/>
</dbReference>
<evidence type="ECO:0000256" key="4">
    <source>
        <dbReference type="ARBA" id="ARBA00022475"/>
    </source>
</evidence>
<organism evidence="10 11">
    <name type="scientific">Gimesia panareensis</name>
    <dbReference type="NCBI Taxonomy" id="2527978"/>
    <lineage>
        <taxon>Bacteria</taxon>
        <taxon>Pseudomonadati</taxon>
        <taxon>Planctomycetota</taxon>
        <taxon>Planctomycetia</taxon>
        <taxon>Planctomycetales</taxon>
        <taxon>Planctomycetaceae</taxon>
        <taxon>Gimesia</taxon>
    </lineage>
</organism>
<dbReference type="SUPFAM" id="SSF161098">
    <property type="entry name" value="MetI-like"/>
    <property type="match status" value="1"/>
</dbReference>
<keyword evidence="7 8" id="KW-0472">Membrane</keyword>
<comment type="subcellular location">
    <subcellularLocation>
        <location evidence="1">Cell membrane</location>
        <topology evidence="1">Multi-pass membrane protein</topology>
    </subcellularLocation>
</comment>
<reference evidence="10 11" key="1">
    <citation type="submission" date="2019-02" db="EMBL/GenBank/DDBJ databases">
        <title>Deep-cultivation of Planctomycetes and their phenomic and genomic characterization uncovers novel biology.</title>
        <authorList>
            <person name="Wiegand S."/>
            <person name="Jogler M."/>
            <person name="Boedeker C."/>
            <person name="Pinto D."/>
            <person name="Vollmers J."/>
            <person name="Rivas-Marin E."/>
            <person name="Kohn T."/>
            <person name="Peeters S.H."/>
            <person name="Heuer A."/>
            <person name="Rast P."/>
            <person name="Oberbeckmann S."/>
            <person name="Bunk B."/>
            <person name="Jeske O."/>
            <person name="Meyerdierks A."/>
            <person name="Storesund J.E."/>
            <person name="Kallscheuer N."/>
            <person name="Luecker S."/>
            <person name="Lage O.M."/>
            <person name="Pohl T."/>
            <person name="Merkel B.J."/>
            <person name="Hornburger P."/>
            <person name="Mueller R.-W."/>
            <person name="Bruemmer F."/>
            <person name="Labrenz M."/>
            <person name="Spormann A.M."/>
            <person name="Op den Camp H."/>
            <person name="Overmann J."/>
            <person name="Amann R."/>
            <person name="Jetten M.S.M."/>
            <person name="Mascher T."/>
            <person name="Medema M.H."/>
            <person name="Devos D.P."/>
            <person name="Kaster A.-K."/>
            <person name="Ovreas L."/>
            <person name="Rohde M."/>
            <person name="Galperin M.Y."/>
            <person name="Jogler C."/>
        </authorList>
    </citation>
    <scope>NUCLEOTIDE SEQUENCE [LARGE SCALE GENOMIC DNA]</scope>
    <source>
        <strain evidence="10 11">Pan153</strain>
    </source>
</reference>
<feature type="transmembrane region" description="Helical" evidence="8">
    <location>
        <begin position="70"/>
        <end position="92"/>
    </location>
</feature>
<dbReference type="InterPro" id="IPR035906">
    <property type="entry name" value="MetI-like_sf"/>
</dbReference>
<dbReference type="OrthoDB" id="9785836at2"/>
<keyword evidence="4" id="KW-1003">Cell membrane</keyword>
<evidence type="ECO:0000256" key="6">
    <source>
        <dbReference type="ARBA" id="ARBA00022989"/>
    </source>
</evidence>
<gene>
    <name evidence="10" type="ORF">Pan153_52600</name>
</gene>